<dbReference type="PANTHER" id="PTHR37010:SF1">
    <property type="entry name" value="SULFURTRANSFERASE TUSE"/>
    <property type="match status" value="1"/>
</dbReference>
<name>A0A6G8S426_9GAMM</name>
<dbReference type="GO" id="GO:0005737">
    <property type="term" value="C:cytoplasm"/>
    <property type="evidence" value="ECO:0007669"/>
    <property type="project" value="UniProtKB-SubCell"/>
</dbReference>
<sequence length="107" mass="12138">MSQNVVLELDQDGHLVDYTIWNHDVAQTLAQSLDLELTEWHFEVLEAVRQFYAQFGHSPATRPLIKFLMKVVSPEINNALLQEKFNTGLVARHLSRLAGVPKPANCL</sequence>
<protein>
    <recommendedName>
        <fullName evidence="3">Sulfurtransferase</fullName>
        <ecNumber evidence="3">2.8.1.-</ecNumber>
    </recommendedName>
</protein>
<dbReference type="SUPFAM" id="SSF69721">
    <property type="entry name" value="DsrC, the gamma subunit of dissimilatory sulfite reductase"/>
    <property type="match status" value="1"/>
</dbReference>
<comment type="subcellular location">
    <subcellularLocation>
        <location evidence="1">Cytoplasm</location>
    </subcellularLocation>
</comment>
<dbReference type="Gene3D" id="3.30.1420.10">
    <property type="match status" value="1"/>
</dbReference>
<dbReference type="InterPro" id="IPR025526">
    <property type="entry name" value="DsrC-like_dom_sf"/>
</dbReference>
<accession>A0A6G8S426</accession>
<dbReference type="RefSeq" id="WP_166324026.1">
    <property type="nucleotide sequence ID" value="NZ_CP049916.1"/>
</dbReference>
<dbReference type="AlphaFoldDB" id="A0A6G8S426"/>
<evidence type="ECO:0000256" key="2">
    <source>
        <dbReference type="ARBA" id="ARBA00022490"/>
    </source>
</evidence>
<dbReference type="GO" id="GO:0097163">
    <property type="term" value="F:sulfur carrier activity"/>
    <property type="evidence" value="ECO:0007669"/>
    <property type="project" value="TreeGrafter"/>
</dbReference>
<organism evidence="5 6">
    <name type="scientific">Acinetobacter lanii</name>
    <dbReference type="NCBI Taxonomy" id="2715163"/>
    <lineage>
        <taxon>Bacteria</taxon>
        <taxon>Pseudomonadati</taxon>
        <taxon>Pseudomonadota</taxon>
        <taxon>Gammaproteobacteria</taxon>
        <taxon>Moraxellales</taxon>
        <taxon>Moraxellaceae</taxon>
        <taxon>Acinetobacter</taxon>
    </lineage>
</organism>
<evidence type="ECO:0000256" key="1">
    <source>
        <dbReference type="ARBA" id="ARBA00004496"/>
    </source>
</evidence>
<dbReference type="Proteomes" id="UP000501939">
    <property type="component" value="Chromosome"/>
</dbReference>
<keyword evidence="6" id="KW-1185">Reference proteome</keyword>
<proteinExistence type="inferred from homology"/>
<dbReference type="EMBL" id="CP049916">
    <property type="protein sequence ID" value="QIO08884.1"/>
    <property type="molecule type" value="Genomic_DNA"/>
</dbReference>
<gene>
    <name evidence="5" type="ORF">G8D99_07570</name>
</gene>
<dbReference type="InterPro" id="IPR043163">
    <property type="entry name" value="DsrC-like_N"/>
</dbReference>
<evidence type="ECO:0000256" key="3">
    <source>
        <dbReference type="PIRNR" id="PIRNR006223"/>
    </source>
</evidence>
<dbReference type="GO" id="GO:0016740">
    <property type="term" value="F:transferase activity"/>
    <property type="evidence" value="ECO:0007669"/>
    <property type="project" value="UniProtKB-KW"/>
</dbReference>
<keyword evidence="2" id="KW-0963">Cytoplasm</keyword>
<dbReference type="InterPro" id="IPR042072">
    <property type="entry name" value="DsrC-like_C"/>
</dbReference>
<reference evidence="5 6" key="1">
    <citation type="submission" date="2020-03" db="EMBL/GenBank/DDBJ databases">
        <authorList>
            <person name="Zhu W."/>
        </authorList>
    </citation>
    <scope>NUCLEOTIDE SEQUENCE [LARGE SCALE GENOMIC DNA]</scope>
    <source>
        <strain evidence="5 6">185</strain>
    </source>
</reference>
<dbReference type="InterPro" id="IPR007453">
    <property type="entry name" value="DsrC/TusE"/>
</dbReference>
<dbReference type="PIRSF" id="PIRSF006223">
    <property type="entry name" value="DsrC_TusE"/>
    <property type="match status" value="1"/>
</dbReference>
<dbReference type="GO" id="GO:0002143">
    <property type="term" value="P:tRNA wobble position uridine thiolation"/>
    <property type="evidence" value="ECO:0007669"/>
    <property type="project" value="TreeGrafter"/>
</dbReference>
<evidence type="ECO:0000313" key="5">
    <source>
        <dbReference type="EMBL" id="QIO08884.1"/>
    </source>
</evidence>
<feature type="active site" description="Cysteine persulfide intermediate" evidence="4">
    <location>
        <position position="106"/>
    </location>
</feature>
<dbReference type="NCBIfam" id="TIGR03342">
    <property type="entry name" value="dsrC_tusE_dsvC"/>
    <property type="match status" value="1"/>
</dbReference>
<dbReference type="PANTHER" id="PTHR37010">
    <property type="entry name" value="SULFURTRANSFERASE TUSE"/>
    <property type="match status" value="1"/>
</dbReference>
<dbReference type="Pfam" id="PF04358">
    <property type="entry name" value="DsrC"/>
    <property type="match status" value="1"/>
</dbReference>
<evidence type="ECO:0000256" key="4">
    <source>
        <dbReference type="PIRSR" id="PIRSR006223-50"/>
    </source>
</evidence>
<comment type="similarity">
    <text evidence="3">Belongs to the dsrC/tusE family.</text>
</comment>
<keyword evidence="3" id="KW-0808">Transferase</keyword>
<dbReference type="Gene3D" id="1.10.10.370">
    <property type="entry name" value="DsrC-like protein, C-terminal domain"/>
    <property type="match status" value="1"/>
</dbReference>
<dbReference type="KEGG" id="alj:G8D99_07570"/>
<comment type="function">
    <text evidence="3">Part of a sulfur-relay system.</text>
</comment>
<dbReference type="EC" id="2.8.1.-" evidence="3"/>
<evidence type="ECO:0000313" key="6">
    <source>
        <dbReference type="Proteomes" id="UP000501939"/>
    </source>
</evidence>